<evidence type="ECO:0000313" key="1">
    <source>
        <dbReference type="EMBL" id="GAB54160.1"/>
    </source>
</evidence>
<sequence>MAIIVSAILLTGCIAKDVDFTEQQQRMQRCDQYIEQDRDRCLRGEPVTIEDYKDDFRDYQKSKEIEAEKAKPKVILPIVIELGEDDKKNP</sequence>
<keyword evidence="2" id="KW-1185">Reference proteome</keyword>
<name>H5T783_9ALTE</name>
<comment type="caution">
    <text evidence="1">The sequence shown here is derived from an EMBL/GenBank/DDBJ whole genome shotgun (WGS) entry which is preliminary data.</text>
</comment>
<evidence type="ECO:0008006" key="3">
    <source>
        <dbReference type="Google" id="ProtNLM"/>
    </source>
</evidence>
<gene>
    <name evidence="1" type="ORF">GPUN_0006</name>
</gene>
<reference evidence="1 2" key="2">
    <citation type="journal article" date="2017" name="Antonie Van Leeuwenhoek">
        <title>Rhizobium rhizosphaerae sp. nov., a novel species isolated from rice rhizosphere.</title>
        <authorList>
            <person name="Zhao J.J."/>
            <person name="Zhang J."/>
            <person name="Zhang R.J."/>
            <person name="Zhang C.W."/>
            <person name="Yin H.Q."/>
            <person name="Zhang X.X."/>
        </authorList>
    </citation>
    <scope>NUCLEOTIDE SEQUENCE [LARGE SCALE GENOMIC DNA]</scope>
    <source>
        <strain evidence="1 2">ACAM 611</strain>
    </source>
</reference>
<dbReference type="AlphaFoldDB" id="H5T783"/>
<evidence type="ECO:0000313" key="2">
    <source>
        <dbReference type="Proteomes" id="UP000053586"/>
    </source>
</evidence>
<dbReference type="RefSeq" id="WP_006002120.1">
    <property type="nucleotide sequence ID" value="NZ_BAET01000002.1"/>
</dbReference>
<accession>H5T783</accession>
<dbReference type="Proteomes" id="UP000053586">
    <property type="component" value="Unassembled WGS sequence"/>
</dbReference>
<proteinExistence type="predicted"/>
<reference evidence="1 2" key="1">
    <citation type="journal article" date="2012" name="J. Bacteriol.">
        <title>Genome sequence of proteorhodopsin-containing sea ice bacterium Glaciecola punicea ACAM 611T.</title>
        <authorList>
            <person name="Qin Q.-L."/>
            <person name="Xie B.-B."/>
            <person name="Shu Y.-L."/>
            <person name="Rong J.-C."/>
            <person name="Zhao D.-L."/>
            <person name="Zhang X.-Y."/>
            <person name="Chen X.-L."/>
            <person name="Zhou B.-C."/>
            <person name="Zhanga Y.-Z."/>
        </authorList>
    </citation>
    <scope>NUCLEOTIDE SEQUENCE [LARGE SCALE GENOMIC DNA]</scope>
    <source>
        <strain evidence="1 2">ACAM 611</strain>
    </source>
</reference>
<organism evidence="1 2">
    <name type="scientific">Glaciecola punicea ACAM 611</name>
    <dbReference type="NCBI Taxonomy" id="1121923"/>
    <lineage>
        <taxon>Bacteria</taxon>
        <taxon>Pseudomonadati</taxon>
        <taxon>Pseudomonadota</taxon>
        <taxon>Gammaproteobacteria</taxon>
        <taxon>Alteromonadales</taxon>
        <taxon>Alteromonadaceae</taxon>
        <taxon>Glaciecola</taxon>
    </lineage>
</organism>
<protein>
    <recommendedName>
        <fullName evidence="3">Lipoprotein</fullName>
    </recommendedName>
</protein>
<dbReference type="OrthoDB" id="9987328at2"/>
<dbReference type="EMBL" id="BAET01000002">
    <property type="protein sequence ID" value="GAB54160.1"/>
    <property type="molecule type" value="Genomic_DNA"/>
</dbReference>